<dbReference type="RefSeq" id="XP_002508481.1">
    <property type="nucleotide sequence ID" value="XM_002508435.1"/>
</dbReference>
<gene>
    <name evidence="1" type="ORF">MICPUN_68564</name>
</gene>
<proteinExistence type="predicted"/>
<dbReference type="KEGG" id="mis:MICPUN_68564"/>
<dbReference type="OrthoDB" id="432970at2759"/>
<keyword evidence="2" id="KW-1185">Reference proteome</keyword>
<dbReference type="OMA" id="LIHEAYC"/>
<dbReference type="AlphaFoldDB" id="C1FH01"/>
<dbReference type="InParanoid" id="C1FH01"/>
<dbReference type="eggNOG" id="ENOG502QS3F">
    <property type="taxonomic scope" value="Eukaryota"/>
</dbReference>
<dbReference type="PANTHER" id="PTHR13244">
    <property type="entry name" value="ZINC FINGER MYND DOMAIN CONTAINING PROTEIN 10"/>
    <property type="match status" value="1"/>
</dbReference>
<organism evidence="1 2">
    <name type="scientific">Micromonas commoda (strain RCC299 / NOUM17 / CCMP2709)</name>
    <name type="common">Picoplanktonic green alga</name>
    <dbReference type="NCBI Taxonomy" id="296587"/>
    <lineage>
        <taxon>Eukaryota</taxon>
        <taxon>Viridiplantae</taxon>
        <taxon>Chlorophyta</taxon>
        <taxon>Mamiellophyceae</taxon>
        <taxon>Mamiellales</taxon>
        <taxon>Mamiellaceae</taxon>
        <taxon>Micromonas</taxon>
    </lineage>
</organism>
<dbReference type="EMBL" id="CP001576">
    <property type="protein sequence ID" value="ACO69739.1"/>
    <property type="molecule type" value="Genomic_DNA"/>
</dbReference>
<dbReference type="GeneID" id="8246759"/>
<accession>C1FH01</accession>
<dbReference type="Proteomes" id="UP000002009">
    <property type="component" value="Chromosome 10"/>
</dbReference>
<feature type="non-terminal residue" evidence="1">
    <location>
        <position position="1"/>
    </location>
</feature>
<protein>
    <submittedName>
        <fullName evidence="1">Uncharacterized protein</fullName>
    </submittedName>
</protein>
<dbReference type="STRING" id="296587.C1FH01"/>
<feature type="non-terminal residue" evidence="1">
    <location>
        <position position="381"/>
    </location>
</feature>
<evidence type="ECO:0000313" key="2">
    <source>
        <dbReference type="Proteomes" id="UP000002009"/>
    </source>
</evidence>
<dbReference type="GO" id="GO:0005737">
    <property type="term" value="C:cytoplasm"/>
    <property type="evidence" value="ECO:0007669"/>
    <property type="project" value="TreeGrafter"/>
</dbReference>
<dbReference type="InterPro" id="IPR052298">
    <property type="entry name" value="ZMYND10"/>
</dbReference>
<evidence type="ECO:0000313" key="1">
    <source>
        <dbReference type="EMBL" id="ACO69739.1"/>
    </source>
</evidence>
<name>C1FH01_MICCC</name>
<reference evidence="1 2" key="1">
    <citation type="journal article" date="2009" name="Science">
        <title>Green evolution and dynamic adaptations revealed by genomes of the marine picoeukaryotes Micromonas.</title>
        <authorList>
            <person name="Worden A.Z."/>
            <person name="Lee J.H."/>
            <person name="Mock T."/>
            <person name="Rouze P."/>
            <person name="Simmons M.P."/>
            <person name="Aerts A.L."/>
            <person name="Allen A.E."/>
            <person name="Cuvelier M.L."/>
            <person name="Derelle E."/>
            <person name="Everett M.V."/>
            <person name="Foulon E."/>
            <person name="Grimwood J."/>
            <person name="Gundlach H."/>
            <person name="Henrissat B."/>
            <person name="Napoli C."/>
            <person name="McDonald S.M."/>
            <person name="Parker M.S."/>
            <person name="Rombauts S."/>
            <person name="Salamov A."/>
            <person name="Von Dassow P."/>
            <person name="Badger J.H."/>
            <person name="Coutinho P.M."/>
            <person name="Demir E."/>
            <person name="Dubchak I."/>
            <person name="Gentemann C."/>
            <person name="Eikrem W."/>
            <person name="Gready J.E."/>
            <person name="John U."/>
            <person name="Lanier W."/>
            <person name="Lindquist E.A."/>
            <person name="Lucas S."/>
            <person name="Mayer K.F."/>
            <person name="Moreau H."/>
            <person name="Not F."/>
            <person name="Otillar R."/>
            <person name="Panaud O."/>
            <person name="Pangilinan J."/>
            <person name="Paulsen I."/>
            <person name="Piegu B."/>
            <person name="Poliakov A."/>
            <person name="Robbens S."/>
            <person name="Schmutz J."/>
            <person name="Toulza E."/>
            <person name="Wyss T."/>
            <person name="Zelensky A."/>
            <person name="Zhou K."/>
            <person name="Armbrust E.V."/>
            <person name="Bhattacharya D."/>
            <person name="Goodenough U.W."/>
            <person name="Van de Peer Y."/>
            <person name="Grigoriev I.V."/>
        </authorList>
    </citation>
    <scope>NUCLEOTIDE SEQUENCE [LARGE SCALE GENOMIC DNA]</scope>
    <source>
        <strain evidence="2">RCC299 / NOUM17</strain>
    </source>
</reference>
<sequence>LLMAHEAERMVESLRTFTIDDVGSAPWMKQREALERLNVQAHHNAVNHTDEFVKEFLISHDKIHVLVHELLVVEAWKERVYPHFAKIDPDAMDAGLTNSQVYLAHYCEATLVNLLEIAFFHQDACEAAGDDALLELCDYCARRLVYLNDGGASEDAQLLSRAKREQKSAKDLLNARASDEFAEKEAEVRFGTATCALTVLRYLTDYINDVPLCVMARLLDTHDVQMLLVPLLEERPWVRRVPGKNGGPVVNEIFADGRWVEQPREDRLQLTKCDAQTWLALNNLTVDAKCRAKYRYDDHRKNTMNRLKRFFNDILLDQLPVLKDLQRVTDEILLQVAPPAHEVTQGRLILEQVPETRTRLLKRTEKEWIACARAQLSSHFA</sequence>
<dbReference type="PANTHER" id="PTHR13244:SF7">
    <property type="entry name" value="ZINC FINGER MYND DOMAIN-CONTAINING PROTEIN 10"/>
    <property type="match status" value="1"/>
</dbReference>